<keyword evidence="7" id="KW-1185">Reference proteome</keyword>
<keyword evidence="2 4" id="KW-0732">Signal</keyword>
<dbReference type="RefSeq" id="WP_341628655.1">
    <property type="nucleotide sequence ID" value="NZ_JBAKBA010000035.1"/>
</dbReference>
<evidence type="ECO:0000256" key="3">
    <source>
        <dbReference type="ARBA" id="ARBA00023136"/>
    </source>
</evidence>
<dbReference type="CDD" id="cd00342">
    <property type="entry name" value="gram_neg_porins"/>
    <property type="match status" value="1"/>
</dbReference>
<dbReference type="SUPFAM" id="SSF56935">
    <property type="entry name" value="Porins"/>
    <property type="match status" value="1"/>
</dbReference>
<reference evidence="6 7" key="1">
    <citation type="submission" date="2024-02" db="EMBL/GenBank/DDBJ databases">
        <title>Bacteria isolated from the canopy kelp, Nereocystis luetkeana.</title>
        <authorList>
            <person name="Pfister C.A."/>
            <person name="Younker I.T."/>
            <person name="Light S.H."/>
        </authorList>
    </citation>
    <scope>NUCLEOTIDE SEQUENCE [LARGE SCALE GENOMIC DNA]</scope>
    <source>
        <strain evidence="6 7">TI.2.07</strain>
    </source>
</reference>
<dbReference type="PANTHER" id="PTHR34501:SF2">
    <property type="entry name" value="OUTER MEMBRANE PORIN F-RELATED"/>
    <property type="match status" value="1"/>
</dbReference>
<dbReference type="InterPro" id="IPR033900">
    <property type="entry name" value="Gram_neg_porin_domain"/>
</dbReference>
<sequence length="306" mass="32788">MKKTILATMLTSLFAATTAHSATMHDADGIIVELYGDVEVQAINTTDEDEGKKIQLDEANFGVKTAYDITDDVAAIGVISFESITDNDNDNGATLDDAYVGFSSGKYGTITVGKQVTIFDDAGIGGDYQFGFNDFYEQTTSSEQVIKYTVDKGNYYGGIAYIVNGQDDDGLRAIDGKLGVRFSGVDLTVFYGESDLAAGGETKNLNLEARYTIDKLTLAAAYATTEMDGGNDIDSLGLAATYQVNSKVQLAVGYANFDEDNGDDENQYYANASYAFSSNVTTYFEIGGTDEDNTELGYVAGMAISF</sequence>
<evidence type="ECO:0000256" key="1">
    <source>
        <dbReference type="ARBA" id="ARBA00004571"/>
    </source>
</evidence>
<name>A0ABU9HE48_9GAMM</name>
<dbReference type="PANTHER" id="PTHR34501">
    <property type="entry name" value="PROTEIN YDDL-RELATED"/>
    <property type="match status" value="1"/>
</dbReference>
<gene>
    <name evidence="6" type="ORF">V6255_13640</name>
</gene>
<feature type="domain" description="Porin" evidence="5">
    <location>
        <begin position="10"/>
        <end position="293"/>
    </location>
</feature>
<evidence type="ECO:0000313" key="6">
    <source>
        <dbReference type="EMBL" id="MEL0660179.1"/>
    </source>
</evidence>
<dbReference type="InterPro" id="IPR023614">
    <property type="entry name" value="Porin_dom_sf"/>
</dbReference>
<evidence type="ECO:0000256" key="2">
    <source>
        <dbReference type="ARBA" id="ARBA00022729"/>
    </source>
</evidence>
<dbReference type="EMBL" id="JBAKBA010000035">
    <property type="protein sequence ID" value="MEL0660179.1"/>
    <property type="molecule type" value="Genomic_DNA"/>
</dbReference>
<comment type="subcellular location">
    <subcellularLocation>
        <location evidence="1">Cell outer membrane</location>
        <topology evidence="1">Multi-pass membrane protein</topology>
    </subcellularLocation>
</comment>
<dbReference type="Proteomes" id="UP001366060">
    <property type="component" value="Unassembled WGS sequence"/>
</dbReference>
<proteinExistence type="predicted"/>
<feature type="signal peptide" evidence="4">
    <location>
        <begin position="1"/>
        <end position="21"/>
    </location>
</feature>
<evidence type="ECO:0000256" key="4">
    <source>
        <dbReference type="SAM" id="SignalP"/>
    </source>
</evidence>
<comment type="caution">
    <text evidence="6">The sequence shown here is derived from an EMBL/GenBank/DDBJ whole genome shotgun (WGS) entry which is preliminary data.</text>
</comment>
<protein>
    <submittedName>
        <fullName evidence="6">Porin</fullName>
    </submittedName>
</protein>
<feature type="chain" id="PRO_5046827862" evidence="4">
    <location>
        <begin position="22"/>
        <end position="306"/>
    </location>
</feature>
<evidence type="ECO:0000259" key="5">
    <source>
        <dbReference type="Pfam" id="PF13609"/>
    </source>
</evidence>
<accession>A0ABU9HE48</accession>
<dbReference type="Gene3D" id="2.40.160.10">
    <property type="entry name" value="Porin"/>
    <property type="match status" value="1"/>
</dbReference>
<keyword evidence="3" id="KW-0472">Membrane</keyword>
<organism evidence="6 7">
    <name type="scientific">Psychromonas arctica</name>
    <dbReference type="NCBI Taxonomy" id="168275"/>
    <lineage>
        <taxon>Bacteria</taxon>
        <taxon>Pseudomonadati</taxon>
        <taxon>Pseudomonadota</taxon>
        <taxon>Gammaproteobacteria</taxon>
        <taxon>Alteromonadales</taxon>
        <taxon>Psychromonadaceae</taxon>
        <taxon>Psychromonas</taxon>
    </lineage>
</organism>
<dbReference type="InterPro" id="IPR050298">
    <property type="entry name" value="Gram-neg_bact_OMP"/>
</dbReference>
<evidence type="ECO:0000313" key="7">
    <source>
        <dbReference type="Proteomes" id="UP001366060"/>
    </source>
</evidence>
<dbReference type="Pfam" id="PF13609">
    <property type="entry name" value="Porin_4"/>
    <property type="match status" value="1"/>
</dbReference>